<evidence type="ECO:0000256" key="2">
    <source>
        <dbReference type="SAM" id="Phobius"/>
    </source>
</evidence>
<keyword evidence="2" id="KW-0812">Transmembrane</keyword>
<name>A0AA42QQR5_ACIJO</name>
<evidence type="ECO:0000313" key="3">
    <source>
        <dbReference type="EMBL" id="MDH1437556.1"/>
    </source>
</evidence>
<reference evidence="3" key="1">
    <citation type="submission" date="2022-09" db="EMBL/GenBank/DDBJ databases">
        <title>Intensive care unit water sources are persistently colonized with multi-drug resistant bacteria and are the site of extensive horizontal gene transfer of antibiotic resistance genes.</title>
        <authorList>
            <person name="Diorio-Toth L."/>
        </authorList>
    </citation>
    <scope>NUCLEOTIDE SEQUENCE</scope>
    <source>
        <strain evidence="3">GD03725</strain>
    </source>
</reference>
<protein>
    <submittedName>
        <fullName evidence="3">Uncharacterized protein</fullName>
    </submittedName>
</protein>
<proteinExistence type="predicted"/>
<gene>
    <name evidence="3" type="ORF">N5I27_03835</name>
</gene>
<dbReference type="EMBL" id="JAOCIL010000001">
    <property type="protein sequence ID" value="MDH1437556.1"/>
    <property type="molecule type" value="Genomic_DNA"/>
</dbReference>
<dbReference type="RefSeq" id="WP_279746450.1">
    <property type="nucleotide sequence ID" value="NZ_JAOCIL010000001.1"/>
</dbReference>
<evidence type="ECO:0000313" key="4">
    <source>
        <dbReference type="Proteomes" id="UP001161567"/>
    </source>
</evidence>
<keyword evidence="2" id="KW-0472">Membrane</keyword>
<evidence type="ECO:0000256" key="1">
    <source>
        <dbReference type="SAM" id="Coils"/>
    </source>
</evidence>
<keyword evidence="1" id="KW-0175">Coiled coil</keyword>
<comment type="caution">
    <text evidence="3">The sequence shown here is derived from an EMBL/GenBank/DDBJ whole genome shotgun (WGS) entry which is preliminary data.</text>
</comment>
<dbReference type="AlphaFoldDB" id="A0AA42QQR5"/>
<dbReference type="Proteomes" id="UP001161567">
    <property type="component" value="Unassembled WGS sequence"/>
</dbReference>
<accession>A0AA42QQR5</accession>
<organism evidence="3 4">
    <name type="scientific">Acinetobacter johnsonii</name>
    <dbReference type="NCBI Taxonomy" id="40214"/>
    <lineage>
        <taxon>Bacteria</taxon>
        <taxon>Pseudomonadati</taxon>
        <taxon>Pseudomonadota</taxon>
        <taxon>Gammaproteobacteria</taxon>
        <taxon>Moraxellales</taxon>
        <taxon>Moraxellaceae</taxon>
        <taxon>Acinetobacter</taxon>
    </lineage>
</organism>
<feature type="coiled-coil region" evidence="1">
    <location>
        <begin position="81"/>
        <end position="119"/>
    </location>
</feature>
<keyword evidence="2" id="KW-1133">Transmembrane helix</keyword>
<feature type="transmembrane region" description="Helical" evidence="2">
    <location>
        <begin position="12"/>
        <end position="31"/>
    </location>
</feature>
<feature type="transmembrane region" description="Helical" evidence="2">
    <location>
        <begin position="43"/>
        <end position="64"/>
    </location>
</feature>
<sequence length="242" mass="27584">MKDFIKQNMGSVINWSLTLGWMAIVFYLWQYSGIKKPDELNEVGDFLAGVFAPLAFFWLVRGFYQQGKGLEQNSIALNLQAQELQASTEALNLQVQEMKASVEQQKQMAEYQRLEIEERHNTVEPFIEVDAGFINSGGLYSFTFYIKNISDNDARNILVKIDVTNCSVDASKHFNVLTKGTNVTITSAFTANEKLTYESHVTFERVIHLKYESILGRAYEQIYLLEVGKSLGSIHKRITRTS</sequence>